<evidence type="ECO:0000259" key="4">
    <source>
        <dbReference type="PROSITE" id="PS50102"/>
    </source>
</evidence>
<feature type="domain" description="RRM" evidence="4">
    <location>
        <begin position="10"/>
        <end position="89"/>
    </location>
</feature>
<dbReference type="Pfam" id="PF00076">
    <property type="entry name" value="RRM_1"/>
    <property type="match status" value="2"/>
</dbReference>
<feature type="region of interest" description="Disordered" evidence="3">
    <location>
        <begin position="186"/>
        <end position="206"/>
    </location>
</feature>
<dbReference type="InterPro" id="IPR000504">
    <property type="entry name" value="RRM_dom"/>
</dbReference>
<dbReference type="PROSITE" id="PS50102">
    <property type="entry name" value="RRM"/>
    <property type="match status" value="2"/>
</dbReference>
<dbReference type="SMART" id="SM00360">
    <property type="entry name" value="RRM"/>
    <property type="match status" value="2"/>
</dbReference>
<organism evidence="5">
    <name type="scientific">Coptotermes formosanus</name>
    <name type="common">Formosan subterranean termite</name>
    <dbReference type="NCBI Taxonomy" id="36987"/>
    <lineage>
        <taxon>Eukaryota</taxon>
        <taxon>Metazoa</taxon>
        <taxon>Ecdysozoa</taxon>
        <taxon>Arthropoda</taxon>
        <taxon>Hexapoda</taxon>
        <taxon>Insecta</taxon>
        <taxon>Pterygota</taxon>
        <taxon>Neoptera</taxon>
        <taxon>Polyneoptera</taxon>
        <taxon>Dictyoptera</taxon>
        <taxon>Blattodea</taxon>
        <taxon>Blattoidea</taxon>
        <taxon>Termitoidae</taxon>
        <taxon>Rhinotermitidae</taxon>
        <taxon>Coptotermes</taxon>
    </lineage>
</organism>
<evidence type="ECO:0000256" key="3">
    <source>
        <dbReference type="SAM" id="MobiDB-lite"/>
    </source>
</evidence>
<proteinExistence type="evidence at transcript level"/>
<dbReference type="InterPro" id="IPR012677">
    <property type="entry name" value="Nucleotide-bd_a/b_plait_sf"/>
</dbReference>
<dbReference type="PANTHER" id="PTHR48027">
    <property type="entry name" value="HETEROGENEOUS NUCLEAR RIBONUCLEOPROTEIN 87F-RELATED"/>
    <property type="match status" value="1"/>
</dbReference>
<feature type="domain" description="RRM" evidence="4">
    <location>
        <begin position="96"/>
        <end position="172"/>
    </location>
</feature>
<evidence type="ECO:0000256" key="1">
    <source>
        <dbReference type="ARBA" id="ARBA00022884"/>
    </source>
</evidence>
<dbReference type="SUPFAM" id="SSF54928">
    <property type="entry name" value="RNA-binding domain, RBD"/>
    <property type="match status" value="2"/>
</dbReference>
<sequence>MSEGAASAEKTIFVNNINYNTNEDELKEAFRQFGNVSSARIIKDRFRGGFRSRGIGFVDFDTVDSARAAVGAQTIPLAGRTLRITQARPKVNYPRLTLFVLGIPTDTTQQDIKSLFPGKEITEVKIIKYNSETSRGFAFVNFVSQEVCEAAKNASINSQLQGKEVIVKYARPRRTNTFSQRRYYSKGPMRRAVRRPPPAATEPAPK</sequence>
<keyword evidence="1 2" id="KW-0694">RNA-binding</keyword>
<evidence type="ECO:0000313" key="5">
    <source>
        <dbReference type="EMBL" id="AGM32106.1"/>
    </source>
</evidence>
<dbReference type="GO" id="GO:0003723">
    <property type="term" value="F:RNA binding"/>
    <property type="evidence" value="ECO:0007669"/>
    <property type="project" value="UniProtKB-UniRule"/>
</dbReference>
<feature type="compositionally biased region" description="Pro residues" evidence="3">
    <location>
        <begin position="195"/>
        <end position="206"/>
    </location>
</feature>
<protein>
    <submittedName>
        <fullName evidence="5">RNA-binding protein</fullName>
    </submittedName>
</protein>
<reference evidence="5" key="1">
    <citation type="submission" date="2013-02" db="EMBL/GenBank/DDBJ databases">
        <title>Immune-Related transcriptome of Coptotermes formosanus Shiraki workers: the defense mechanism.</title>
        <authorList>
            <person name="Hussain A."/>
            <person name="Li Y.F."/>
            <person name="Wen S.Y."/>
        </authorList>
    </citation>
    <scope>NUCLEOTIDE SEQUENCE</scope>
</reference>
<dbReference type="InterPro" id="IPR035979">
    <property type="entry name" value="RBD_domain_sf"/>
</dbReference>
<evidence type="ECO:0000256" key="2">
    <source>
        <dbReference type="PROSITE-ProRule" id="PRU00176"/>
    </source>
</evidence>
<dbReference type="EMBL" id="KC632292">
    <property type="protein sequence ID" value="AGM32106.1"/>
    <property type="molecule type" value="mRNA"/>
</dbReference>
<dbReference type="AlphaFoldDB" id="R4UV42"/>
<dbReference type="Gene3D" id="3.30.70.330">
    <property type="match status" value="2"/>
</dbReference>
<accession>R4UV42</accession>
<dbReference type="InterPro" id="IPR052462">
    <property type="entry name" value="SLIRP/GR-RBP-like"/>
</dbReference>
<name>R4UV42_COPFO</name>
<dbReference type="CDD" id="cd00590">
    <property type="entry name" value="RRM_SF"/>
    <property type="match status" value="1"/>
</dbReference>